<protein>
    <submittedName>
        <fullName evidence="2">Excisionase domain protein</fullName>
    </submittedName>
</protein>
<dbReference type="NCBIfam" id="TIGR01764">
    <property type="entry name" value="excise"/>
    <property type="match status" value="1"/>
</dbReference>
<dbReference type="Pfam" id="PF12728">
    <property type="entry name" value="HTH_17"/>
    <property type="match status" value="1"/>
</dbReference>
<accession>A0A2T5G441</accession>
<dbReference type="GO" id="GO:0003677">
    <property type="term" value="F:DNA binding"/>
    <property type="evidence" value="ECO:0007669"/>
    <property type="project" value="InterPro"/>
</dbReference>
<evidence type="ECO:0000313" key="2">
    <source>
        <dbReference type="EMBL" id="PTQ50945.1"/>
    </source>
</evidence>
<dbReference type="InterPro" id="IPR009061">
    <property type="entry name" value="DNA-bd_dom_put_sf"/>
</dbReference>
<dbReference type="AlphaFoldDB" id="A0A2T5G441"/>
<reference evidence="2 3" key="1">
    <citation type="submission" date="2017-08" db="EMBL/GenBank/DDBJ databases">
        <title>Burning lignite coal seam in the remote Altai Mountains harbors a hydrogen-driven thermophilic microbial community.</title>
        <authorList>
            <person name="Kadnikov V.V."/>
            <person name="Mardanov A.V."/>
            <person name="Ivasenko D."/>
            <person name="Beletsky A.V."/>
            <person name="Karnachuk O.V."/>
            <person name="Ravin N.V."/>
        </authorList>
    </citation>
    <scope>NUCLEOTIDE SEQUENCE [LARGE SCALE GENOMIC DNA]</scope>
    <source>
        <strain evidence="2">AL33</strain>
    </source>
</reference>
<dbReference type="SUPFAM" id="SSF46955">
    <property type="entry name" value="Putative DNA-binding domain"/>
    <property type="match status" value="1"/>
</dbReference>
<name>A0A2T5G441_HYDSH</name>
<evidence type="ECO:0000259" key="1">
    <source>
        <dbReference type="Pfam" id="PF12728"/>
    </source>
</evidence>
<proteinExistence type="predicted"/>
<feature type="domain" description="Helix-turn-helix" evidence="1">
    <location>
        <begin position="102"/>
        <end position="150"/>
    </location>
</feature>
<dbReference type="InterPro" id="IPR041657">
    <property type="entry name" value="HTH_17"/>
</dbReference>
<dbReference type="EMBL" id="PEBV01000060">
    <property type="protein sequence ID" value="PTQ50945.1"/>
    <property type="molecule type" value="Genomic_DNA"/>
</dbReference>
<organism evidence="2 3">
    <name type="scientific">Hydrogenibacillus schlegelii</name>
    <name type="common">Bacillus schlegelii</name>
    <dbReference type="NCBI Taxonomy" id="1484"/>
    <lineage>
        <taxon>Bacteria</taxon>
        <taxon>Bacillati</taxon>
        <taxon>Bacillota</taxon>
        <taxon>Bacilli</taxon>
        <taxon>Bacillales</taxon>
        <taxon>Bacillales Family X. Incertae Sedis</taxon>
        <taxon>Hydrogenibacillus</taxon>
    </lineage>
</organism>
<dbReference type="Proteomes" id="UP000244180">
    <property type="component" value="Unassembled WGS sequence"/>
</dbReference>
<sequence>MENVNQEVSFISIAALRGEGEAAMTMVAINERNLFKPSAKEIMTISELLEFLHPLDTSQLYLEDGEGRKAKITPTIGKILVLVIEAMTKGKSVAIMNYDEELTTQQAADLLNVSRPYLIKLLERGEIPFHRVGTHRRIYLRDLLEYKKRRDQERRELLNELIRTDADFDINLDKSELEEI</sequence>
<evidence type="ECO:0000313" key="3">
    <source>
        <dbReference type="Proteomes" id="UP000244180"/>
    </source>
</evidence>
<comment type="caution">
    <text evidence="2">The sequence shown here is derived from an EMBL/GenBank/DDBJ whole genome shotgun (WGS) entry which is preliminary data.</text>
</comment>
<gene>
    <name evidence="2" type="ORF">HSCHL_2034</name>
</gene>
<dbReference type="InterPro" id="IPR010093">
    <property type="entry name" value="SinI_DNA-bd"/>
</dbReference>